<feature type="compositionally biased region" description="Low complexity" evidence="1">
    <location>
        <begin position="537"/>
        <end position="656"/>
    </location>
</feature>
<dbReference type="Proteomes" id="UP001148834">
    <property type="component" value="Unassembled WGS sequence"/>
</dbReference>
<feature type="compositionally biased region" description="Polar residues" evidence="1">
    <location>
        <begin position="504"/>
        <end position="535"/>
    </location>
</feature>
<dbReference type="InterPro" id="IPR005546">
    <property type="entry name" value="Autotransporte_beta"/>
</dbReference>
<dbReference type="SMART" id="SM00869">
    <property type="entry name" value="Autotransporter"/>
    <property type="match status" value="1"/>
</dbReference>
<evidence type="ECO:0000259" key="3">
    <source>
        <dbReference type="PROSITE" id="PS51208"/>
    </source>
</evidence>
<feature type="compositionally biased region" description="Polar residues" evidence="1">
    <location>
        <begin position="467"/>
        <end position="478"/>
    </location>
</feature>
<dbReference type="GO" id="GO:0019867">
    <property type="term" value="C:outer membrane"/>
    <property type="evidence" value="ECO:0007669"/>
    <property type="project" value="InterPro"/>
</dbReference>
<dbReference type="Pfam" id="PF03797">
    <property type="entry name" value="Autotransporter"/>
    <property type="match status" value="1"/>
</dbReference>
<dbReference type="PROSITE" id="PS51208">
    <property type="entry name" value="AUTOTRANSPORTER"/>
    <property type="match status" value="1"/>
</dbReference>
<dbReference type="Gene3D" id="2.40.128.130">
    <property type="entry name" value="Autotransporter beta-domain"/>
    <property type="match status" value="1"/>
</dbReference>
<feature type="region of interest" description="Disordered" evidence="1">
    <location>
        <begin position="359"/>
        <end position="671"/>
    </location>
</feature>
<feature type="compositionally biased region" description="Polar residues" evidence="1">
    <location>
        <begin position="657"/>
        <end position="671"/>
    </location>
</feature>
<comment type="caution">
    <text evidence="4">The sequence shown here is derived from an EMBL/GenBank/DDBJ whole genome shotgun (WGS) entry which is preliminary data.</text>
</comment>
<feature type="compositionally biased region" description="Low complexity" evidence="1">
    <location>
        <begin position="390"/>
        <end position="419"/>
    </location>
</feature>
<name>A0AA42JIG7_GLAPU</name>
<feature type="signal peptide" evidence="2">
    <location>
        <begin position="1"/>
        <end position="26"/>
    </location>
</feature>
<dbReference type="AlphaFoldDB" id="A0AA42JIG7"/>
<evidence type="ECO:0000313" key="5">
    <source>
        <dbReference type="Proteomes" id="UP001148834"/>
    </source>
</evidence>
<gene>
    <name evidence="4" type="ORF">N5925_06230</name>
</gene>
<dbReference type="InterPro" id="IPR006315">
    <property type="entry name" value="OM_autotransptr_brl_dom"/>
</dbReference>
<dbReference type="SUPFAM" id="SSF103515">
    <property type="entry name" value="Autotransporter"/>
    <property type="match status" value="1"/>
</dbReference>
<feature type="domain" description="Autotransporter" evidence="3">
    <location>
        <begin position="728"/>
        <end position="986"/>
    </location>
</feature>
<protein>
    <submittedName>
        <fullName evidence="4">Autotransporter domain-containing protein</fullName>
    </submittedName>
</protein>
<sequence>MYFRKSSLALAILLCLSPMTVTNANAETYVVTGENNNMRGEQFLRLLNQAKDGDTIRLNGDTQLLRGSGFFNVDKQVTIDGQGNRLHLEGYNLSLGQDVTFSNMNLSLKPSRDLNIIFGSGFNMDNLEAKPTYIVTNGNKLTLDNVTTNVYSEPSDTRPIIWLGNADTTKSNNGHNALIVTNSNSAETKLYSVIVDDNTESGSDTSPIDIQLGEYVGLVDAIYLAGVDNVQEHNRAINFTSSSNAVTKIYTGDTTNVSVTLNNVNPSNAIVLQDVKDLTLNNSRITLDKNLSVSEMLTLNDQSAITAVASKDAFGDVAKTSLMLNNVHTNDNNSKITIVQDNTLLINGNITGELTINTEDKDNNVSLPNGSTLVGKNGSYVVKPQTDTSATGNDATPPATTANTATDSSNTDTTPATTAEQTGSSDTTATSPAADISTTSNETTPPATTGDTATNSSNTDATSATAGEQTGSSDTTVTPPAADTSTTSNETTSPATTENTATDSSNTDTIPATTAEQTGSSDTTVGTSPADTSAMGNDATPPATTANTATDSSNTDTTPATTAEQTGSSDTTATPPAADTSATGNDATAPATTENTATDSSNTDTTPATTGEQTGSSDTTATPPTDTAQTGEQADTSSSETTTSTSAQPTDATAPTNGQTETSSASANHNKITITTAEQETQRTIAESRYAALVSNFALNSIRNRLEHSRSSDAYPYLTATVNGMIPTVSELDGLWVNSSSDRITQERYKFNNFGLQVGYDKSSALDNGTARFGFALDVEKGKTNFAQFSETYKTQTYGMALYGAYETEERHYLDVAVRMAKASSELKSNASQTYHHNLYSASLAYSKGFELSNRWEIEPYTQLFYTHLSSTNYIKNGLNVTADEINSLVGSVGTKAEYQLNQTLNFYTKVAMHREFNATQDINIIRSATDRVQHNINHRGTWTTLGLGMKARLGNNTHLYLDVDKLFGNGYKQSYQINLGLDWKF</sequence>
<evidence type="ECO:0000256" key="2">
    <source>
        <dbReference type="SAM" id="SignalP"/>
    </source>
</evidence>
<feature type="compositionally biased region" description="Polar residues" evidence="1">
    <location>
        <begin position="420"/>
        <end position="431"/>
    </location>
</feature>
<feature type="compositionally biased region" description="Low complexity" evidence="1">
    <location>
        <begin position="437"/>
        <end position="466"/>
    </location>
</feature>
<dbReference type="InterPro" id="IPR036709">
    <property type="entry name" value="Autotransporte_beta_dom_sf"/>
</dbReference>
<feature type="compositionally biased region" description="Low complexity" evidence="1">
    <location>
        <begin position="481"/>
        <end position="503"/>
    </location>
</feature>
<proteinExistence type="predicted"/>
<reference evidence="4" key="1">
    <citation type="submission" date="2022-09" db="EMBL/GenBank/DDBJ databases">
        <title>Molecular characterization of Glaesserella parasuis strains circulating in commercial swine farms using whole-genome sequencing.</title>
        <authorList>
            <person name="Mugabi R."/>
            <person name="Clavijo M."/>
            <person name="Li G."/>
        </authorList>
    </citation>
    <scope>NUCLEOTIDE SEQUENCE</scope>
    <source>
        <strain evidence="4">0435-53</strain>
    </source>
</reference>
<dbReference type="NCBIfam" id="TIGR01414">
    <property type="entry name" value="autotrans_barl"/>
    <property type="match status" value="1"/>
</dbReference>
<organism evidence="4 5">
    <name type="scientific">Glaesserella parasuis</name>
    <name type="common">Haemophilus parasuis</name>
    <dbReference type="NCBI Taxonomy" id="738"/>
    <lineage>
        <taxon>Bacteria</taxon>
        <taxon>Pseudomonadati</taxon>
        <taxon>Pseudomonadota</taxon>
        <taxon>Gammaproteobacteria</taxon>
        <taxon>Pasteurellales</taxon>
        <taxon>Pasteurellaceae</taxon>
        <taxon>Glaesserella</taxon>
    </lineage>
</organism>
<feature type="compositionally biased region" description="Polar residues" evidence="1">
    <location>
        <begin position="364"/>
        <end position="374"/>
    </location>
</feature>
<keyword evidence="2" id="KW-0732">Signal</keyword>
<accession>A0AA42JIG7</accession>
<evidence type="ECO:0000313" key="4">
    <source>
        <dbReference type="EMBL" id="MDD2168198.1"/>
    </source>
</evidence>
<dbReference type="EMBL" id="JAODIR010000027">
    <property type="protein sequence ID" value="MDD2168198.1"/>
    <property type="molecule type" value="Genomic_DNA"/>
</dbReference>
<evidence type="ECO:0000256" key="1">
    <source>
        <dbReference type="SAM" id="MobiDB-lite"/>
    </source>
</evidence>
<feature type="chain" id="PRO_5041281516" evidence="2">
    <location>
        <begin position="27"/>
        <end position="986"/>
    </location>
</feature>